<dbReference type="EMBL" id="JABSNW010000007">
    <property type="protein sequence ID" value="KAL2885727.1"/>
    <property type="molecule type" value="Genomic_DNA"/>
</dbReference>
<dbReference type="RefSeq" id="XP_070856907.1">
    <property type="nucleotide sequence ID" value="XM_071001272.1"/>
</dbReference>
<comment type="caution">
    <text evidence="2">The sequence shown here is derived from an EMBL/GenBank/DDBJ whole genome shotgun (WGS) entry which is preliminary data.</text>
</comment>
<gene>
    <name evidence="2" type="ORF">HOO65_070189</name>
</gene>
<keyword evidence="3" id="KW-1185">Reference proteome</keyword>
<feature type="region of interest" description="Disordered" evidence="1">
    <location>
        <begin position="222"/>
        <end position="252"/>
    </location>
</feature>
<protein>
    <submittedName>
        <fullName evidence="2">Double-stranded RNA/RNA-DNA hybrid binding protein</fullName>
    </submittedName>
</protein>
<reference evidence="2 3" key="1">
    <citation type="submission" date="2020-05" db="EMBL/GenBank/DDBJ databases">
        <title>Ceratocystis lukuohia genome.</title>
        <authorList>
            <person name="Harrington T.C."/>
            <person name="Kim K."/>
            <person name="Mayers C.G."/>
        </authorList>
    </citation>
    <scope>NUCLEOTIDE SEQUENCE [LARGE SCALE GENOMIC DNA]</scope>
    <source>
        <strain evidence="2 3">C4212</strain>
    </source>
</reference>
<organism evidence="2 3">
    <name type="scientific">Ceratocystis lukuohia</name>
    <dbReference type="NCBI Taxonomy" id="2019550"/>
    <lineage>
        <taxon>Eukaryota</taxon>
        <taxon>Fungi</taxon>
        <taxon>Dikarya</taxon>
        <taxon>Ascomycota</taxon>
        <taxon>Pezizomycotina</taxon>
        <taxon>Sordariomycetes</taxon>
        <taxon>Hypocreomycetidae</taxon>
        <taxon>Microascales</taxon>
        <taxon>Ceratocystidaceae</taxon>
        <taxon>Ceratocystis</taxon>
    </lineage>
</organism>
<proteinExistence type="predicted"/>
<evidence type="ECO:0000313" key="3">
    <source>
        <dbReference type="Proteomes" id="UP001610728"/>
    </source>
</evidence>
<name>A0ABR4MBU8_9PEZI</name>
<dbReference type="Proteomes" id="UP001610728">
    <property type="component" value="Unassembled WGS sequence"/>
</dbReference>
<accession>A0ABR4MBU8</accession>
<dbReference type="GeneID" id="98120294"/>
<evidence type="ECO:0000313" key="2">
    <source>
        <dbReference type="EMBL" id="KAL2885727.1"/>
    </source>
</evidence>
<sequence length="252" mass="28380">MYCTTPKECLHHAASLPLIELLWEDERRREAIRWHTLDKEHTLRGAQHNPVVWRLRRLLLVGMETHKTLRPTVTGPSMPPRKWLSKEKEAEKHREEVDMAPVGTLIAYSDGSKDAKGNTGAGWVTTMDGATLETGHRALGKWVEVADAEAYSRRRCRKDAEEIRKGPFSGGPWSIVKNVTTTSPNGGQNRCTLPGHTPEADSHWPLRLDYYIGRALQAKIPGNQPWKHNHPTSREALGQRLAEKTLGRMAGP</sequence>
<evidence type="ECO:0000256" key="1">
    <source>
        <dbReference type="SAM" id="MobiDB-lite"/>
    </source>
</evidence>